<feature type="signal peptide" evidence="1">
    <location>
        <begin position="1"/>
        <end position="27"/>
    </location>
</feature>
<evidence type="ECO:0000313" key="3">
    <source>
        <dbReference type="Proteomes" id="UP001225598"/>
    </source>
</evidence>
<dbReference type="RefSeq" id="WP_284824638.1">
    <property type="nucleotide sequence ID" value="NZ_CP126969.1"/>
</dbReference>
<keyword evidence="3" id="KW-1185">Reference proteome</keyword>
<evidence type="ECO:0000256" key="1">
    <source>
        <dbReference type="SAM" id="SignalP"/>
    </source>
</evidence>
<name>A0ABY8VCX5_9CORY</name>
<evidence type="ECO:0008006" key="4">
    <source>
        <dbReference type="Google" id="ProtNLM"/>
    </source>
</evidence>
<dbReference type="InterPro" id="IPR029058">
    <property type="entry name" value="AB_hydrolase_fold"/>
</dbReference>
<sequence>MVSFLSRFQLFSLLFAFGIPFFGPPAAETPVESPEPVQAVSPTPTNRVDTFSAHGLSSPYRLYAEDVDFNKPVRLIVRLHGDGAYEYDDPSYRLDDYAAIAKKHNAVLVAPRTPDYAGHPTWWENSSVNASWLESLVTDELLPEFGLAVEDVVWSGYSGGAEILGATIIPSYPELAQNQVVMKGGGNAPAETSLRDEANEPDTVGTLYFVTGANDDGSQFNQRFNALEAAQSGAEFYRQRGYDVIEEYPNGVDHYSLDQAAILDRALSSSR</sequence>
<dbReference type="EMBL" id="CP126969">
    <property type="protein sequence ID" value="WIM67501.1"/>
    <property type="molecule type" value="Genomic_DNA"/>
</dbReference>
<dbReference type="Proteomes" id="UP001225598">
    <property type="component" value="Chromosome"/>
</dbReference>
<dbReference type="Gene3D" id="3.40.50.1820">
    <property type="entry name" value="alpha/beta hydrolase"/>
    <property type="match status" value="1"/>
</dbReference>
<organism evidence="2 3">
    <name type="scientific">Corynebacterium breve</name>
    <dbReference type="NCBI Taxonomy" id="3049799"/>
    <lineage>
        <taxon>Bacteria</taxon>
        <taxon>Bacillati</taxon>
        <taxon>Actinomycetota</taxon>
        <taxon>Actinomycetes</taxon>
        <taxon>Mycobacteriales</taxon>
        <taxon>Corynebacteriaceae</taxon>
        <taxon>Corynebacterium</taxon>
    </lineage>
</organism>
<feature type="chain" id="PRO_5046683995" description="Alpha/beta hydrolase" evidence="1">
    <location>
        <begin position="28"/>
        <end position="271"/>
    </location>
</feature>
<protein>
    <recommendedName>
        <fullName evidence="4">Alpha/beta hydrolase</fullName>
    </recommendedName>
</protein>
<proteinExistence type="predicted"/>
<keyword evidence="1" id="KW-0732">Signal</keyword>
<evidence type="ECO:0000313" key="2">
    <source>
        <dbReference type="EMBL" id="WIM67501.1"/>
    </source>
</evidence>
<reference evidence="2 3" key="1">
    <citation type="submission" date="2023-05" db="EMBL/GenBank/DDBJ databases">
        <title>Corynebacterium suedekumii sp. nov. and Corynebacterium breve sp. nov. isolated from raw cow's milk.</title>
        <authorList>
            <person name="Baer M.K."/>
            <person name="Mehl L."/>
            <person name="Hellmuth R."/>
            <person name="Marke G."/>
            <person name="Lipski A."/>
        </authorList>
    </citation>
    <scope>NUCLEOTIDE SEQUENCE [LARGE SCALE GENOMIC DNA]</scope>
    <source>
        <strain evidence="2 3">R4</strain>
    </source>
</reference>
<gene>
    <name evidence="2" type="ORF">QP027_10420</name>
</gene>
<accession>A0ABY8VCX5</accession>
<dbReference type="SUPFAM" id="SSF53474">
    <property type="entry name" value="alpha/beta-Hydrolases"/>
    <property type="match status" value="1"/>
</dbReference>